<dbReference type="Gene3D" id="3.30.1490.130">
    <property type="entry name" value="D-aminoacylase. Domain 3"/>
    <property type="match status" value="1"/>
</dbReference>
<dbReference type="RefSeq" id="WP_274154108.1">
    <property type="nucleotide sequence ID" value="NZ_CP117812.1"/>
</dbReference>
<dbReference type="Proteomes" id="UP001214250">
    <property type="component" value="Chromosome 2"/>
</dbReference>
<dbReference type="PANTHER" id="PTHR11647">
    <property type="entry name" value="HYDRANTOINASE/DIHYDROPYRIMIDINASE FAMILY MEMBER"/>
    <property type="match status" value="1"/>
</dbReference>
<dbReference type="Pfam" id="PF07969">
    <property type="entry name" value="Amidohydro_3"/>
    <property type="match status" value="2"/>
</dbReference>
<dbReference type="SUPFAM" id="SSF51338">
    <property type="entry name" value="Composite domain of metallo-dependent hydrolases"/>
    <property type="match status" value="1"/>
</dbReference>
<organism evidence="2 3">
    <name type="scientific">Lentisphaera profundi</name>
    <dbReference type="NCBI Taxonomy" id="1658616"/>
    <lineage>
        <taxon>Bacteria</taxon>
        <taxon>Pseudomonadati</taxon>
        <taxon>Lentisphaerota</taxon>
        <taxon>Lentisphaeria</taxon>
        <taxon>Lentisphaerales</taxon>
        <taxon>Lentisphaeraceae</taxon>
        <taxon>Lentisphaera</taxon>
    </lineage>
</organism>
<dbReference type="InterPro" id="IPR050378">
    <property type="entry name" value="Metallo-dep_Hydrolases_sf"/>
</dbReference>
<dbReference type="InterPro" id="IPR023100">
    <property type="entry name" value="D-aminoacylase_insert_dom_sf"/>
</dbReference>
<dbReference type="Gene3D" id="3.20.20.140">
    <property type="entry name" value="Metal-dependent hydrolases"/>
    <property type="match status" value="1"/>
</dbReference>
<evidence type="ECO:0000259" key="1">
    <source>
        <dbReference type="Pfam" id="PF07969"/>
    </source>
</evidence>
<name>A0ABY7W198_9BACT</name>
<dbReference type="InterPro" id="IPR013108">
    <property type="entry name" value="Amidohydro_3"/>
</dbReference>
<feature type="domain" description="Amidohydrolase 3" evidence="1">
    <location>
        <begin position="47"/>
        <end position="247"/>
    </location>
</feature>
<sequence>MDKKYTYLFKNALIFNGSESPPYKADVAIKQNVICAIGNLSAVESDEVFDLEGKALAPGFIDVHTHDDNAVLQSPDCLAKISQGVSTVIVGNCGLSVAPVRLSTEPPDPLNLLGNQSDFIFKDFKSYVAAINERKPAVNVAALVGHTSLRVNHMDDLYREATSDELVAMKDELDACMQEGAIGLSTGLAYATARDSSTEEIIALAKVLAKNDGIYVTHLRNEFDQVIEAIEESFTIAESGDIPLIISHLKCAGPDNWGRSDELLKFIENSSYSHRVHMDCYPYAAGSSTLDLGQVDERVEILITWSETHPEKSTQYLHEIAKDWGLSQYEAAEKLKPAGAVYFSISEEDMKKIISHPKTMIGSDGLPHDPHPHPRLWGTFPRVIGRLAREQKLMSMSTAIHKMTALSAKNYKLEGRGQIAIGSFADLVVFDPERVADTATFDKPISMASGIEQVYVNGVLSFEKGRSTNQRAGIYVGAKQKSNI</sequence>
<dbReference type="EMBL" id="CP117812">
    <property type="protein sequence ID" value="WDE99248.1"/>
    <property type="molecule type" value="Genomic_DNA"/>
</dbReference>
<dbReference type="InterPro" id="IPR032466">
    <property type="entry name" value="Metal_Hydrolase"/>
</dbReference>
<proteinExistence type="predicted"/>
<evidence type="ECO:0000313" key="2">
    <source>
        <dbReference type="EMBL" id="WDE99248.1"/>
    </source>
</evidence>
<dbReference type="SUPFAM" id="SSF51556">
    <property type="entry name" value="Metallo-dependent hydrolases"/>
    <property type="match status" value="1"/>
</dbReference>
<dbReference type="PANTHER" id="PTHR11647:SF1">
    <property type="entry name" value="COLLAPSIN RESPONSE MEDIATOR PROTEIN"/>
    <property type="match status" value="1"/>
</dbReference>
<dbReference type="Gene3D" id="2.30.40.10">
    <property type="entry name" value="Urease, subunit C, domain 1"/>
    <property type="match status" value="1"/>
</dbReference>
<dbReference type="CDD" id="cd01297">
    <property type="entry name" value="D-aminoacylase"/>
    <property type="match status" value="1"/>
</dbReference>
<evidence type="ECO:0000313" key="3">
    <source>
        <dbReference type="Proteomes" id="UP001214250"/>
    </source>
</evidence>
<reference evidence="2 3" key="1">
    <citation type="submission" date="2023-02" db="EMBL/GenBank/DDBJ databases">
        <title>Genome sequence of Lentisphaera profundi SAORIC-696.</title>
        <authorList>
            <person name="Kim e."/>
            <person name="Cho J.-C."/>
            <person name="Choi A."/>
            <person name="Kang I."/>
        </authorList>
    </citation>
    <scope>NUCLEOTIDE SEQUENCE [LARGE SCALE GENOMIC DNA]</scope>
    <source>
        <strain evidence="2 3">SAORIC-696</strain>
    </source>
</reference>
<feature type="domain" description="Amidohydrolase 3" evidence="1">
    <location>
        <begin position="348"/>
        <end position="460"/>
    </location>
</feature>
<keyword evidence="3" id="KW-1185">Reference proteome</keyword>
<protein>
    <submittedName>
        <fullName evidence="2">D-aminoacylase</fullName>
    </submittedName>
</protein>
<dbReference type="InterPro" id="IPR011059">
    <property type="entry name" value="Metal-dep_hydrolase_composite"/>
</dbReference>
<gene>
    <name evidence="2" type="ORF">PQO03_15540</name>
</gene>
<accession>A0ABY7W198</accession>